<accession>A0AB40BPB6</accession>
<feature type="domain" description="Cyanobacterial aminoacyl-tRNA synthetase CAAD" evidence="3">
    <location>
        <begin position="83"/>
        <end position="166"/>
    </location>
</feature>
<name>A0AB40BPB6_DIOCR</name>
<keyword evidence="2" id="KW-1133">Transmembrane helix</keyword>
<dbReference type="RefSeq" id="XP_039129263.1">
    <property type="nucleotide sequence ID" value="XM_039273329.1"/>
</dbReference>
<reference evidence="5" key="2">
    <citation type="submission" date="2025-08" db="UniProtKB">
        <authorList>
            <consortium name="RefSeq"/>
        </authorList>
    </citation>
    <scope>IDENTIFICATION</scope>
</reference>
<keyword evidence="4" id="KW-1185">Reference proteome</keyword>
<evidence type="ECO:0000256" key="1">
    <source>
        <dbReference type="ARBA" id="ARBA00004141"/>
    </source>
</evidence>
<dbReference type="Pfam" id="PF14159">
    <property type="entry name" value="CAAD"/>
    <property type="match status" value="1"/>
</dbReference>
<dbReference type="PANTHER" id="PTHR33222">
    <property type="match status" value="1"/>
</dbReference>
<organism evidence="4 5">
    <name type="scientific">Dioscorea cayennensis subsp. rotundata</name>
    <name type="common">White Guinea yam</name>
    <name type="synonym">Dioscorea rotundata</name>
    <dbReference type="NCBI Taxonomy" id="55577"/>
    <lineage>
        <taxon>Eukaryota</taxon>
        <taxon>Viridiplantae</taxon>
        <taxon>Streptophyta</taxon>
        <taxon>Embryophyta</taxon>
        <taxon>Tracheophyta</taxon>
        <taxon>Spermatophyta</taxon>
        <taxon>Magnoliopsida</taxon>
        <taxon>Liliopsida</taxon>
        <taxon>Dioscoreales</taxon>
        <taxon>Dioscoreaceae</taxon>
        <taxon>Dioscorea</taxon>
    </lineage>
</organism>
<dbReference type="GeneID" id="120265423"/>
<proteinExistence type="predicted"/>
<dbReference type="Proteomes" id="UP001515500">
    <property type="component" value="Chromosome 1"/>
</dbReference>
<gene>
    <name evidence="5" type="primary">LOC120265423</name>
</gene>
<keyword evidence="2" id="KW-0812">Transmembrane</keyword>
<feature type="transmembrane region" description="Helical" evidence="2">
    <location>
        <begin position="95"/>
        <end position="117"/>
    </location>
</feature>
<comment type="subcellular location">
    <subcellularLocation>
        <location evidence="1">Membrane</location>
        <topology evidence="1">Multi-pass membrane protein</topology>
    </subcellularLocation>
</comment>
<dbReference type="InterPro" id="IPR025564">
    <property type="entry name" value="CAAD_dom"/>
</dbReference>
<evidence type="ECO:0000313" key="5">
    <source>
        <dbReference type="RefSeq" id="XP_039129263.1"/>
    </source>
</evidence>
<dbReference type="PANTHER" id="PTHR33222:SF9">
    <property type="entry name" value="PROTEIN CURVATURE THYLAKOID 1B, CHLOROPLASTIC"/>
    <property type="match status" value="1"/>
</dbReference>
<evidence type="ECO:0000259" key="3">
    <source>
        <dbReference type="Pfam" id="PF14159"/>
    </source>
</evidence>
<reference evidence="4" key="1">
    <citation type="submission" date="2025-05" db="UniProtKB">
        <authorList>
            <consortium name="RefSeq"/>
        </authorList>
    </citation>
    <scope>NUCLEOTIDE SEQUENCE [LARGE SCALE GENOMIC DNA]</scope>
</reference>
<feature type="transmembrane region" description="Helical" evidence="2">
    <location>
        <begin position="123"/>
        <end position="146"/>
    </location>
</feature>
<evidence type="ECO:0000313" key="4">
    <source>
        <dbReference type="Proteomes" id="UP001515500"/>
    </source>
</evidence>
<dbReference type="AlphaFoldDB" id="A0AB40BPB6"/>
<keyword evidence="2" id="KW-0472">Membrane</keyword>
<dbReference type="GO" id="GO:0009535">
    <property type="term" value="C:chloroplast thylakoid membrane"/>
    <property type="evidence" value="ECO:0007669"/>
    <property type="project" value="TreeGrafter"/>
</dbReference>
<dbReference type="InterPro" id="IPR033344">
    <property type="entry name" value="CURT1"/>
</dbReference>
<evidence type="ECO:0000256" key="2">
    <source>
        <dbReference type="SAM" id="Phobius"/>
    </source>
</evidence>
<sequence length="169" mass="18269">MASFTCALSSPALINGNGKLAPRPHCSPVKGLPPLPSSLNRSLHPFVLKNTIGCHILAKVVVVRATGETPAEGETELPEILNTIQETWNSLDDKYAVAALVFALVVALWCSTGLISAVDRLPLLPGIFELIGIGYTGWFIYCNLIFKPDREALITKVKCTYSDIIGKSY</sequence>
<protein>
    <submittedName>
        <fullName evidence="5">Protein CURVATURE THYLAKOID 1B, chloroplastic-like isoform X1</fullName>
    </submittedName>
</protein>